<reference evidence="3" key="1">
    <citation type="submission" date="2016-10" db="EMBL/GenBank/DDBJ databases">
        <authorList>
            <person name="Varghese N."/>
            <person name="Submissions S."/>
        </authorList>
    </citation>
    <scope>NUCLEOTIDE SEQUENCE [LARGE SCALE GENOMIC DNA]</scope>
    <source>
        <strain evidence="3">DSM 44260</strain>
    </source>
</reference>
<gene>
    <name evidence="2" type="ORF">SAMN04487818_107271</name>
</gene>
<dbReference type="RefSeq" id="WP_092779618.1">
    <property type="nucleotide sequence ID" value="NZ_FOGI01000007.1"/>
</dbReference>
<keyword evidence="3" id="KW-1185">Reference proteome</keyword>
<organism evidence="2 3">
    <name type="scientific">Actinokineospora terrae</name>
    <dbReference type="NCBI Taxonomy" id="155974"/>
    <lineage>
        <taxon>Bacteria</taxon>
        <taxon>Bacillati</taxon>
        <taxon>Actinomycetota</taxon>
        <taxon>Actinomycetes</taxon>
        <taxon>Pseudonocardiales</taxon>
        <taxon>Pseudonocardiaceae</taxon>
        <taxon>Actinokineospora</taxon>
    </lineage>
</organism>
<name>A0A1H9UJH7_9PSEU</name>
<evidence type="ECO:0000259" key="1">
    <source>
        <dbReference type="Pfam" id="PF06094"/>
    </source>
</evidence>
<dbReference type="GO" id="GO:0016740">
    <property type="term" value="F:transferase activity"/>
    <property type="evidence" value="ECO:0007669"/>
    <property type="project" value="UniProtKB-KW"/>
</dbReference>
<dbReference type="AlphaFoldDB" id="A0A1H9UJH7"/>
<sequence length="347" mass="36787">MTTFADADYPAVPYPGARPPFSYVHEDGGGLRLEADQAALSGWRVEGRDLDGWLAERDWSPLADRVPVLSYGSNPCPSKIAWLRSALGLTGAVVVLRVRCSGLAAVWASGLRVVDDQRPVVLAAVPGAVEDHAVLMLTPDQVAVLDRCEGRGERYELAAVSTGTVTLIDNGAVFDRVPAYVGAATIRKPLLVNSFPIRCADIPQAAAVGMTGTPAPTDGLTADLIKGTPPPTDYPSTLFTYGTLRPGDTHWHLLAPHANGAPLDAHLNGSLYDTGHGYPALALGIGPGIHGSVVPLVPGTDLTEIDEYEGENYTRVRVVLTDGTLAWTYVWTAPVAGMPVLTGPWRR</sequence>
<evidence type="ECO:0000313" key="3">
    <source>
        <dbReference type="Proteomes" id="UP000199051"/>
    </source>
</evidence>
<keyword evidence="2" id="KW-0808">Transferase</keyword>
<dbReference type="InterPro" id="IPR036568">
    <property type="entry name" value="GGCT-like_sf"/>
</dbReference>
<evidence type="ECO:0000313" key="2">
    <source>
        <dbReference type="EMBL" id="SES09344.1"/>
    </source>
</evidence>
<dbReference type="STRING" id="155974.SAMN04487818_107271"/>
<dbReference type="SUPFAM" id="SSF110857">
    <property type="entry name" value="Gamma-glutamyl cyclotransferase-like"/>
    <property type="match status" value="1"/>
</dbReference>
<dbReference type="EMBL" id="FOGI01000007">
    <property type="protein sequence ID" value="SES09344.1"/>
    <property type="molecule type" value="Genomic_DNA"/>
</dbReference>
<dbReference type="Proteomes" id="UP000199051">
    <property type="component" value="Unassembled WGS sequence"/>
</dbReference>
<protein>
    <submittedName>
        <fullName evidence="2">Uncharacterized conserved protein YtfP, gamma-glutamylcyclotransferase (GGCT)/AIG2-like family</fullName>
    </submittedName>
</protein>
<accession>A0A1H9UJH7</accession>
<dbReference type="InterPro" id="IPR009288">
    <property type="entry name" value="AIG2-like_dom"/>
</dbReference>
<dbReference type="InterPro" id="IPR013024">
    <property type="entry name" value="GGCT-like"/>
</dbReference>
<dbReference type="Pfam" id="PF06094">
    <property type="entry name" value="GGACT"/>
    <property type="match status" value="1"/>
</dbReference>
<proteinExistence type="predicted"/>
<dbReference type="Gene3D" id="3.10.490.10">
    <property type="entry name" value="Gamma-glutamyl cyclotransferase-like"/>
    <property type="match status" value="1"/>
</dbReference>
<dbReference type="CDD" id="cd06661">
    <property type="entry name" value="GGCT_like"/>
    <property type="match status" value="1"/>
</dbReference>
<feature type="domain" description="Gamma-glutamylcyclotransferase AIG2-like" evidence="1">
    <location>
        <begin position="238"/>
        <end position="346"/>
    </location>
</feature>